<protein>
    <submittedName>
        <fullName evidence="4">Glucosamine-6-phosphate deaminase</fullName>
    </submittedName>
</protein>
<dbReference type="GO" id="GO:0006043">
    <property type="term" value="P:glucosamine catabolic process"/>
    <property type="evidence" value="ECO:0007669"/>
    <property type="project" value="TreeGrafter"/>
</dbReference>
<dbReference type="InterPro" id="IPR006148">
    <property type="entry name" value="Glc/Gal-6P_isomerase"/>
</dbReference>
<evidence type="ECO:0000313" key="5">
    <source>
        <dbReference type="Proteomes" id="UP000198556"/>
    </source>
</evidence>
<evidence type="ECO:0000256" key="1">
    <source>
        <dbReference type="ARBA" id="ARBA00022801"/>
    </source>
</evidence>
<dbReference type="PANTHER" id="PTHR11280">
    <property type="entry name" value="GLUCOSAMINE-6-PHOSPHATE ISOMERASE"/>
    <property type="match status" value="1"/>
</dbReference>
<keyword evidence="5" id="KW-1185">Reference proteome</keyword>
<dbReference type="Proteomes" id="UP000198556">
    <property type="component" value="Unassembled WGS sequence"/>
</dbReference>
<dbReference type="GO" id="GO:0004342">
    <property type="term" value="F:glucosamine-6-phosphate deaminase activity"/>
    <property type="evidence" value="ECO:0007669"/>
    <property type="project" value="InterPro"/>
</dbReference>
<dbReference type="PANTHER" id="PTHR11280:SF5">
    <property type="entry name" value="GLUCOSAMINE-6-PHOSPHATE ISOMERASE"/>
    <property type="match status" value="1"/>
</dbReference>
<name>A0A1H9NKQ2_9LACT</name>
<dbReference type="GO" id="GO:0006046">
    <property type="term" value="P:N-acetylglucosamine catabolic process"/>
    <property type="evidence" value="ECO:0007669"/>
    <property type="project" value="TreeGrafter"/>
</dbReference>
<dbReference type="STRING" id="137733.SAMN05421767_1417"/>
<reference evidence="4 5" key="1">
    <citation type="submission" date="2016-10" db="EMBL/GenBank/DDBJ databases">
        <authorList>
            <person name="de Groot N.N."/>
        </authorList>
    </citation>
    <scope>NUCLEOTIDE SEQUENCE [LARGE SCALE GENOMIC DNA]</scope>
    <source>
        <strain evidence="4 5">DSM 15827</strain>
    </source>
</reference>
<dbReference type="GO" id="GO:0019262">
    <property type="term" value="P:N-acetylneuraminate catabolic process"/>
    <property type="evidence" value="ECO:0007669"/>
    <property type="project" value="TreeGrafter"/>
</dbReference>
<dbReference type="AlphaFoldDB" id="A0A1H9NKQ2"/>
<organism evidence="4 5">
    <name type="scientific">Granulicatella balaenopterae</name>
    <dbReference type="NCBI Taxonomy" id="137733"/>
    <lineage>
        <taxon>Bacteria</taxon>
        <taxon>Bacillati</taxon>
        <taxon>Bacillota</taxon>
        <taxon>Bacilli</taxon>
        <taxon>Lactobacillales</taxon>
        <taxon>Carnobacteriaceae</taxon>
        <taxon>Granulicatella</taxon>
    </lineage>
</organism>
<keyword evidence="1" id="KW-0378">Hydrolase</keyword>
<dbReference type="InterPro" id="IPR004547">
    <property type="entry name" value="Glucosamine6P_isomerase"/>
</dbReference>
<dbReference type="RefSeq" id="WP_089747606.1">
    <property type="nucleotide sequence ID" value="NZ_FOGF01000041.1"/>
</dbReference>
<proteinExistence type="predicted"/>
<gene>
    <name evidence="4" type="ORF">SAMN05421767_1417</name>
</gene>
<dbReference type="CDD" id="cd01399">
    <property type="entry name" value="GlcN6P_deaminase"/>
    <property type="match status" value="1"/>
</dbReference>
<feature type="domain" description="Glucosamine/galactosamine-6-phosphate isomerase" evidence="3">
    <location>
        <begin position="31"/>
        <end position="219"/>
    </location>
</feature>
<dbReference type="SUPFAM" id="SSF100950">
    <property type="entry name" value="NagB/RpiA/CoA transferase-like"/>
    <property type="match status" value="1"/>
</dbReference>
<dbReference type="OrthoDB" id="9791139at2"/>
<dbReference type="Pfam" id="PF01182">
    <property type="entry name" value="Glucosamine_iso"/>
    <property type="match status" value="1"/>
</dbReference>
<keyword evidence="2" id="KW-0119">Carbohydrate metabolism</keyword>
<evidence type="ECO:0000256" key="2">
    <source>
        <dbReference type="ARBA" id="ARBA00023277"/>
    </source>
</evidence>
<dbReference type="GO" id="GO:0005737">
    <property type="term" value="C:cytoplasm"/>
    <property type="evidence" value="ECO:0007669"/>
    <property type="project" value="TreeGrafter"/>
</dbReference>
<accession>A0A1H9NKQ2</accession>
<dbReference type="Gene3D" id="3.40.50.1360">
    <property type="match status" value="1"/>
</dbReference>
<evidence type="ECO:0000313" key="4">
    <source>
        <dbReference type="EMBL" id="SER36530.1"/>
    </source>
</evidence>
<dbReference type="GO" id="GO:0042802">
    <property type="term" value="F:identical protein binding"/>
    <property type="evidence" value="ECO:0007669"/>
    <property type="project" value="TreeGrafter"/>
</dbReference>
<dbReference type="InterPro" id="IPR037171">
    <property type="entry name" value="NagB/RpiA_transferase-like"/>
</dbReference>
<dbReference type="GO" id="GO:0005975">
    <property type="term" value="P:carbohydrate metabolic process"/>
    <property type="evidence" value="ECO:0007669"/>
    <property type="project" value="InterPro"/>
</dbReference>
<dbReference type="EMBL" id="FOGF01000041">
    <property type="protein sequence ID" value="SER36530.1"/>
    <property type="molecule type" value="Genomic_DNA"/>
</dbReference>
<evidence type="ECO:0000259" key="3">
    <source>
        <dbReference type="Pfam" id="PF01182"/>
    </source>
</evidence>
<sequence>MEVIIVETPLDGAKEAFDIFTRVKEQDGKVYGLATGSTPIELYKLLVASELDFSDCVSVNLDEYVGLAGDDEHSYRYFMNEQLFHAKPFKESFVPDGLAPEDTEIARYEQVLADNPIDLQLLGLGSNAHIGFNEPGTDFSERTHKVHLTESTINANKRFFANEEDVPRYAYSMGPASIMDAKEVVLMAFGEGKAQAVKDMIEGEVTPEVPASILQNHEHVTIIIDQAAAQLLADTE</sequence>